<dbReference type="KEGG" id="bpip:BPP43_03715"/>
<dbReference type="AlphaFoldDB" id="A0A3B6VQZ2"/>
<dbReference type="EC" id="2.7.1.100" evidence="3"/>
<protein>
    <recommendedName>
        <fullName evidence="3">S-methyl-5-thioribose kinase</fullName>
        <ecNumber evidence="3">2.7.1.100</ecNumber>
    </recommendedName>
</protein>
<evidence type="ECO:0000256" key="1">
    <source>
        <dbReference type="ARBA" id="ARBA00010165"/>
    </source>
</evidence>
<evidence type="ECO:0000313" key="9">
    <source>
        <dbReference type="EMBL" id="AGA66035.1"/>
    </source>
</evidence>
<dbReference type="GO" id="GO:0005524">
    <property type="term" value="F:ATP binding"/>
    <property type="evidence" value="ECO:0007669"/>
    <property type="project" value="UniProtKB-KW"/>
</dbReference>
<keyword evidence="4 9" id="KW-0808">Transferase</keyword>
<dbReference type="InterPro" id="IPR011009">
    <property type="entry name" value="Kinase-like_dom_sf"/>
</dbReference>
<dbReference type="Gene3D" id="3.90.1200.10">
    <property type="match status" value="1"/>
</dbReference>
<dbReference type="RefSeq" id="WP_015274172.1">
    <property type="nucleotide sequence ID" value="NC_019908.1"/>
</dbReference>
<keyword evidence="6 9" id="KW-0418">Kinase</keyword>
<feature type="domain" description="Aminoglycoside phosphotransferase" evidence="8">
    <location>
        <begin position="222"/>
        <end position="264"/>
    </location>
</feature>
<dbReference type="InterPro" id="IPR002575">
    <property type="entry name" value="Aminoglycoside_PTrfase"/>
</dbReference>
<keyword evidence="5" id="KW-0547">Nucleotide-binding</keyword>
<reference evidence="9 10" key="1">
    <citation type="journal article" date="2013" name="Genome Announc.">
        <title>Complete Genome Sequence of the Porcine Strain Brachyspira pilosicoli P43/6/78(T.).</title>
        <authorList>
            <person name="Lin C."/>
            <person name="den Bakker H.C."/>
            <person name="Suzuki H."/>
            <person name="Lefebure T."/>
            <person name="Ponnala L."/>
            <person name="Sun Q."/>
            <person name="Stanhope M.J."/>
            <person name="Wiedmann M."/>
            <person name="Duhamel G.E."/>
        </authorList>
    </citation>
    <scope>NUCLEOTIDE SEQUENCE [LARGE SCALE GENOMIC DNA]</scope>
    <source>
        <strain evidence="9 10">P43/6/78</strain>
    </source>
</reference>
<keyword evidence="10" id="KW-1185">Reference proteome</keyword>
<dbReference type="GO" id="GO:0009086">
    <property type="term" value="P:methionine biosynthetic process"/>
    <property type="evidence" value="ECO:0007669"/>
    <property type="project" value="InterPro"/>
</dbReference>
<evidence type="ECO:0000256" key="2">
    <source>
        <dbReference type="ARBA" id="ARBA00011738"/>
    </source>
</evidence>
<gene>
    <name evidence="9" type="primary">mtnK</name>
    <name evidence="9" type="ORF">BPP43_03715</name>
</gene>
<proteinExistence type="inferred from homology"/>
<dbReference type="InterPro" id="IPR009212">
    <property type="entry name" value="Methylthioribose_kinase"/>
</dbReference>
<keyword evidence="7" id="KW-0067">ATP-binding</keyword>
<dbReference type="PANTHER" id="PTHR34273:SF2">
    <property type="entry name" value="METHYLTHIORIBOSE KINASE"/>
    <property type="match status" value="1"/>
</dbReference>
<dbReference type="EMBL" id="CP002873">
    <property type="protein sequence ID" value="AGA66035.1"/>
    <property type="molecule type" value="Genomic_DNA"/>
</dbReference>
<evidence type="ECO:0000256" key="7">
    <source>
        <dbReference type="ARBA" id="ARBA00022840"/>
    </source>
</evidence>
<dbReference type="NCBIfam" id="TIGR01767">
    <property type="entry name" value="MTRK"/>
    <property type="match status" value="1"/>
</dbReference>
<evidence type="ECO:0000256" key="3">
    <source>
        <dbReference type="ARBA" id="ARBA00012128"/>
    </source>
</evidence>
<dbReference type="Gene3D" id="3.30.200.20">
    <property type="entry name" value="Phosphorylase Kinase, domain 1"/>
    <property type="match status" value="1"/>
</dbReference>
<comment type="subunit">
    <text evidence="2">Homodimer.</text>
</comment>
<organism evidence="9 10">
    <name type="scientific">Brachyspira pilosicoli P43/6/78</name>
    <dbReference type="NCBI Taxonomy" id="1042417"/>
    <lineage>
        <taxon>Bacteria</taxon>
        <taxon>Pseudomonadati</taxon>
        <taxon>Spirochaetota</taxon>
        <taxon>Spirochaetia</taxon>
        <taxon>Brachyspirales</taxon>
        <taxon>Brachyspiraceae</taxon>
        <taxon>Brachyspira</taxon>
    </lineage>
</organism>
<dbReference type="PANTHER" id="PTHR34273">
    <property type="entry name" value="METHYLTHIORIBOSE KINASE"/>
    <property type="match status" value="1"/>
</dbReference>
<evidence type="ECO:0000256" key="4">
    <source>
        <dbReference type="ARBA" id="ARBA00022679"/>
    </source>
</evidence>
<comment type="similarity">
    <text evidence="1">Belongs to the methylthioribose kinase family.</text>
</comment>
<name>A0A3B6VQZ2_BRAPL</name>
<evidence type="ECO:0000259" key="8">
    <source>
        <dbReference type="Pfam" id="PF01636"/>
    </source>
</evidence>
<accession>A0A3B6VQZ2</accession>
<dbReference type="SUPFAM" id="SSF56112">
    <property type="entry name" value="Protein kinase-like (PK-like)"/>
    <property type="match status" value="1"/>
</dbReference>
<evidence type="ECO:0000256" key="6">
    <source>
        <dbReference type="ARBA" id="ARBA00022777"/>
    </source>
</evidence>
<dbReference type="Pfam" id="PF01636">
    <property type="entry name" value="APH"/>
    <property type="match status" value="1"/>
</dbReference>
<dbReference type="PIRSF" id="PIRSF031134">
    <property type="entry name" value="MTRK"/>
    <property type="match status" value="1"/>
</dbReference>
<evidence type="ECO:0000256" key="5">
    <source>
        <dbReference type="ARBA" id="ARBA00022741"/>
    </source>
</evidence>
<dbReference type="GO" id="GO:0046522">
    <property type="term" value="F:S-methyl-5-thioribose kinase activity"/>
    <property type="evidence" value="ECO:0007669"/>
    <property type="project" value="UniProtKB-EC"/>
</dbReference>
<evidence type="ECO:0000313" key="10">
    <source>
        <dbReference type="Proteomes" id="UP000010793"/>
    </source>
</evidence>
<sequence length="398" mass="46563">MCKFDKHFLMSTEDVKEYCKKVLKYFNEDEEIEAIEIGDGNINYVFKVFSKDKSIIIKQADEFLRSSGRALDVYRSKIEAEILKIEYSLSPNHIPKVYSYDENMHALAMEDISDYKNMRKELLEEKQFDNFSDEIADFLSNVLLPTTDLVMDRAEKKDNVKLFINKELCDITEDLVLTEPYYNYKNRNIISKGQEDFVEKFLYNDESLKFEICKLRDRFMNYSQALIHGDLHTGSIFINQKGVKIIDPEFAFYGPIGYDIGNVIGNLFFSLANKTYFSNNKDFVKWIKKTIIDTFDKINISLRKKYDDIVTFSLYKNESFKEYYLSSILSDSIGYAGTEMIRRTVGDSKVAEISSLELSDKKLIMERALIKTAILFIKNRNTINEGKKLIDIFEFIKE</sequence>
<dbReference type="Proteomes" id="UP000010793">
    <property type="component" value="Chromosome"/>
</dbReference>